<dbReference type="RefSeq" id="WP_123215144.1">
    <property type="nucleotide sequence ID" value="NZ_RJTM01000029.1"/>
</dbReference>
<dbReference type="Pfam" id="PF00155">
    <property type="entry name" value="Aminotran_1_2"/>
    <property type="match status" value="1"/>
</dbReference>
<evidence type="ECO:0000256" key="3">
    <source>
        <dbReference type="ARBA" id="ARBA00023015"/>
    </source>
</evidence>
<evidence type="ECO:0000313" key="8">
    <source>
        <dbReference type="Proteomes" id="UP000267469"/>
    </source>
</evidence>
<sequence>MHFLKDFIRINHKGETPVYIQITNGFIHCIMSGHLRKGARLPGSRKIAGLVQVNRMTVVAAYDELQAQGWIEQIPRKGAFVKEELPVLSPEPLTGTNTGQESSIKKTHFSFDEERIFPVLTSGFPPEEMLVFNDGFPDPRLTPMEELTRSMRSLSRRKTQKKYMMYGGEQGTLLLRETMAENLSDTRGLPVTPENILITKGSQMGIYLTASILLRPGDEIIVGEPGYTGATFAFRQLGASVNYVPVNEGGIDVEAIEKLCREKSIRFIYVISHHHNPTTVTLIPERRIKLLELAAEYRFAIIEDDYDYDFHYTSTPMMPMASLDKQGSVIYIGTLTKTLAPSIRIGFMIAPQNFIRAAVYLRRSIDVQGDSLMENAIAELYKDGTITRHIKKSVKIYRERRDHLCALFREELGNRVSFAVPGGGMSVWAHFPGTDLAVLSSKAREKGLVIPDGREYDNAGRKFNTARLGFASLNPEEQQKAVAILKKLLQI</sequence>
<dbReference type="Pfam" id="PF00392">
    <property type="entry name" value="GntR"/>
    <property type="match status" value="1"/>
</dbReference>
<dbReference type="Gene3D" id="1.10.10.10">
    <property type="entry name" value="Winged helix-like DNA-binding domain superfamily/Winged helix DNA-binding domain"/>
    <property type="match status" value="1"/>
</dbReference>
<name>A0A3N0ES64_SINP1</name>
<dbReference type="InterPro" id="IPR015424">
    <property type="entry name" value="PyrdxlP-dep_Trfase"/>
</dbReference>
<dbReference type="OrthoDB" id="594134at2"/>
<dbReference type="PROSITE" id="PS50949">
    <property type="entry name" value="HTH_GNTR"/>
    <property type="match status" value="1"/>
</dbReference>
<dbReference type="Gene3D" id="3.40.640.10">
    <property type="entry name" value="Type I PLP-dependent aspartate aminotransferase-like (Major domain)"/>
    <property type="match status" value="1"/>
</dbReference>
<dbReference type="GO" id="GO:0003677">
    <property type="term" value="F:DNA binding"/>
    <property type="evidence" value="ECO:0007669"/>
    <property type="project" value="UniProtKB-KW"/>
</dbReference>
<evidence type="ECO:0000256" key="1">
    <source>
        <dbReference type="ARBA" id="ARBA00005384"/>
    </source>
</evidence>
<dbReference type="SUPFAM" id="SSF53383">
    <property type="entry name" value="PLP-dependent transferases"/>
    <property type="match status" value="1"/>
</dbReference>
<comment type="caution">
    <text evidence="7">The sequence shown here is derived from an EMBL/GenBank/DDBJ whole genome shotgun (WGS) entry which is preliminary data.</text>
</comment>
<dbReference type="InterPro" id="IPR036390">
    <property type="entry name" value="WH_DNA-bd_sf"/>
</dbReference>
<keyword evidence="2" id="KW-0663">Pyridoxal phosphate</keyword>
<dbReference type="SMART" id="SM00345">
    <property type="entry name" value="HTH_GNTR"/>
    <property type="match status" value="1"/>
</dbReference>
<comment type="similarity">
    <text evidence="1">In the C-terminal section; belongs to the class-I pyridoxal-phosphate-dependent aminotransferase family.</text>
</comment>
<keyword evidence="7" id="KW-0032">Aminotransferase</keyword>
<evidence type="ECO:0000256" key="2">
    <source>
        <dbReference type="ARBA" id="ARBA00022898"/>
    </source>
</evidence>
<protein>
    <submittedName>
        <fullName evidence="7">PLP-dependent aminotransferase family protein</fullName>
    </submittedName>
</protein>
<dbReference type="InterPro" id="IPR051446">
    <property type="entry name" value="HTH_trans_reg/aminotransferase"/>
</dbReference>
<evidence type="ECO:0000256" key="4">
    <source>
        <dbReference type="ARBA" id="ARBA00023125"/>
    </source>
</evidence>
<keyword evidence="7" id="KW-0808">Transferase</keyword>
<keyword evidence="4" id="KW-0238">DNA-binding</keyword>
<reference evidence="7 8" key="1">
    <citation type="submission" date="2018-10" db="EMBL/GenBank/DDBJ databases">
        <title>Sinomicrobium pectinilyticum sp. nov., a pectinase-producing bacterium isolated from alkaline and saline soil, and emended description of the genus Sinomicrobium.</title>
        <authorList>
            <person name="Cheng B."/>
            <person name="Li C."/>
            <person name="Lai Q."/>
            <person name="Du M."/>
            <person name="Shao Z."/>
            <person name="Xu P."/>
            <person name="Yang C."/>
        </authorList>
    </citation>
    <scope>NUCLEOTIDE SEQUENCE [LARGE SCALE GENOMIC DNA]</scope>
    <source>
        <strain evidence="7 8">5DNS001</strain>
    </source>
</reference>
<dbReference type="InterPro" id="IPR000524">
    <property type="entry name" value="Tscrpt_reg_HTH_GntR"/>
</dbReference>
<evidence type="ECO:0000259" key="6">
    <source>
        <dbReference type="PROSITE" id="PS50949"/>
    </source>
</evidence>
<dbReference type="InterPro" id="IPR004839">
    <property type="entry name" value="Aminotransferase_I/II_large"/>
</dbReference>
<dbReference type="GO" id="GO:0003700">
    <property type="term" value="F:DNA-binding transcription factor activity"/>
    <property type="evidence" value="ECO:0007669"/>
    <property type="project" value="InterPro"/>
</dbReference>
<evidence type="ECO:0000256" key="5">
    <source>
        <dbReference type="ARBA" id="ARBA00023163"/>
    </source>
</evidence>
<dbReference type="GO" id="GO:0030170">
    <property type="term" value="F:pyridoxal phosphate binding"/>
    <property type="evidence" value="ECO:0007669"/>
    <property type="project" value="InterPro"/>
</dbReference>
<dbReference type="PANTHER" id="PTHR46577:SF2">
    <property type="entry name" value="TRANSCRIPTIONAL REGULATORY PROTEIN"/>
    <property type="match status" value="1"/>
</dbReference>
<keyword evidence="3" id="KW-0805">Transcription regulation</keyword>
<accession>A0A3N0ES64</accession>
<dbReference type="CDD" id="cd07377">
    <property type="entry name" value="WHTH_GntR"/>
    <property type="match status" value="1"/>
</dbReference>
<dbReference type="PANTHER" id="PTHR46577">
    <property type="entry name" value="HTH-TYPE TRANSCRIPTIONAL REGULATORY PROTEIN GABR"/>
    <property type="match status" value="1"/>
</dbReference>
<keyword evidence="5" id="KW-0804">Transcription</keyword>
<dbReference type="CDD" id="cd00609">
    <property type="entry name" value="AAT_like"/>
    <property type="match status" value="1"/>
</dbReference>
<dbReference type="AlphaFoldDB" id="A0A3N0ES64"/>
<dbReference type="EMBL" id="RJTM01000029">
    <property type="protein sequence ID" value="RNL90768.1"/>
    <property type="molecule type" value="Genomic_DNA"/>
</dbReference>
<proteinExistence type="inferred from homology"/>
<dbReference type="InterPro" id="IPR015421">
    <property type="entry name" value="PyrdxlP-dep_Trfase_major"/>
</dbReference>
<organism evidence="7 8">
    <name type="scientific">Sinomicrobium pectinilyticum</name>
    <dbReference type="NCBI Taxonomy" id="1084421"/>
    <lineage>
        <taxon>Bacteria</taxon>
        <taxon>Pseudomonadati</taxon>
        <taxon>Bacteroidota</taxon>
        <taxon>Flavobacteriia</taxon>
        <taxon>Flavobacteriales</taxon>
        <taxon>Flavobacteriaceae</taxon>
        <taxon>Sinomicrobium</taxon>
    </lineage>
</organism>
<dbReference type="InterPro" id="IPR036388">
    <property type="entry name" value="WH-like_DNA-bd_sf"/>
</dbReference>
<dbReference type="GO" id="GO:0008483">
    <property type="term" value="F:transaminase activity"/>
    <property type="evidence" value="ECO:0007669"/>
    <property type="project" value="UniProtKB-KW"/>
</dbReference>
<evidence type="ECO:0000313" key="7">
    <source>
        <dbReference type="EMBL" id="RNL90768.1"/>
    </source>
</evidence>
<dbReference type="Proteomes" id="UP000267469">
    <property type="component" value="Unassembled WGS sequence"/>
</dbReference>
<dbReference type="SUPFAM" id="SSF46785">
    <property type="entry name" value="Winged helix' DNA-binding domain"/>
    <property type="match status" value="1"/>
</dbReference>
<keyword evidence="8" id="KW-1185">Reference proteome</keyword>
<feature type="domain" description="HTH gntR-type" evidence="6">
    <location>
        <begin position="16"/>
        <end position="84"/>
    </location>
</feature>
<gene>
    <name evidence="7" type="ORF">ED312_06250</name>
</gene>